<dbReference type="Proteomes" id="UP000249458">
    <property type="component" value="Unassembled WGS sequence"/>
</dbReference>
<dbReference type="PROSITE" id="PS50975">
    <property type="entry name" value="ATP_GRASP"/>
    <property type="match status" value="1"/>
</dbReference>
<accession>A0A364LI02</accession>
<dbReference type="AlphaFoldDB" id="A0A364LI02"/>
<comment type="caution">
    <text evidence="6">The sequence shown here is derived from an EMBL/GenBank/DDBJ whole genome shotgun (WGS) entry which is preliminary data.</text>
</comment>
<dbReference type="PANTHER" id="PTHR43585:SF2">
    <property type="entry name" value="ATP-GRASP ENZYME FSQD"/>
    <property type="match status" value="1"/>
</dbReference>
<dbReference type="GO" id="GO:0016874">
    <property type="term" value="F:ligase activity"/>
    <property type="evidence" value="ECO:0007669"/>
    <property type="project" value="UniProtKB-KW"/>
</dbReference>
<organism evidence="6 7">
    <name type="scientific">Legionella quinlivanii</name>
    <dbReference type="NCBI Taxonomy" id="45073"/>
    <lineage>
        <taxon>Bacteria</taxon>
        <taxon>Pseudomonadati</taxon>
        <taxon>Pseudomonadota</taxon>
        <taxon>Gammaproteobacteria</taxon>
        <taxon>Legionellales</taxon>
        <taxon>Legionellaceae</taxon>
        <taxon>Legionella</taxon>
    </lineage>
</organism>
<dbReference type="GO" id="GO:0046872">
    <property type="term" value="F:metal ion binding"/>
    <property type="evidence" value="ECO:0007669"/>
    <property type="project" value="InterPro"/>
</dbReference>
<keyword evidence="3 4" id="KW-0067">ATP-binding</keyword>
<dbReference type="NCBIfam" id="NF005543">
    <property type="entry name" value="PRK07206.1"/>
    <property type="match status" value="1"/>
</dbReference>
<reference evidence="6 7" key="1">
    <citation type="submission" date="2017-02" db="EMBL/GenBank/DDBJ databases">
        <title>Legionella quilivanii strain from human: case report and whole genome sequencing analysis.</title>
        <authorList>
            <person name="Lalancette C."/>
            <person name="Leduc J.-M."/>
            <person name="Levesque S."/>
            <person name="Fournier E."/>
            <person name="Saoud J."/>
            <person name="Faucher S.P."/>
            <person name="Bernard K."/>
            <person name="Martineau C."/>
            <person name="Longtin J."/>
        </authorList>
    </citation>
    <scope>NUCLEOTIDE SEQUENCE [LARGE SCALE GENOMIC DNA]</scope>
    <source>
        <strain evidence="6 7">ID143958</strain>
    </source>
</reference>
<evidence type="ECO:0000256" key="3">
    <source>
        <dbReference type="ARBA" id="ARBA00022840"/>
    </source>
</evidence>
<evidence type="ECO:0000313" key="7">
    <source>
        <dbReference type="Proteomes" id="UP000249458"/>
    </source>
</evidence>
<evidence type="ECO:0000256" key="1">
    <source>
        <dbReference type="ARBA" id="ARBA00022598"/>
    </source>
</evidence>
<dbReference type="GO" id="GO:0005524">
    <property type="term" value="F:ATP binding"/>
    <property type="evidence" value="ECO:0007669"/>
    <property type="project" value="UniProtKB-UniRule"/>
</dbReference>
<dbReference type="Pfam" id="PF13535">
    <property type="entry name" value="ATP-grasp_4"/>
    <property type="match status" value="1"/>
</dbReference>
<dbReference type="InterPro" id="IPR052032">
    <property type="entry name" value="ATP-dep_AA_Ligase"/>
</dbReference>
<protein>
    <recommendedName>
        <fullName evidence="5">ATP-grasp domain-containing protein</fullName>
    </recommendedName>
</protein>
<dbReference type="PANTHER" id="PTHR43585">
    <property type="entry name" value="FUMIPYRROLE BIOSYNTHESIS PROTEIN C"/>
    <property type="match status" value="1"/>
</dbReference>
<keyword evidence="1" id="KW-0436">Ligase</keyword>
<dbReference type="InterPro" id="IPR011761">
    <property type="entry name" value="ATP-grasp"/>
</dbReference>
<keyword evidence="2 4" id="KW-0547">Nucleotide-binding</keyword>
<feature type="domain" description="ATP-grasp" evidence="5">
    <location>
        <begin position="111"/>
        <end position="313"/>
    </location>
</feature>
<gene>
    <name evidence="6" type="ORF">B1207_10385</name>
</gene>
<evidence type="ECO:0000259" key="5">
    <source>
        <dbReference type="PROSITE" id="PS50975"/>
    </source>
</evidence>
<dbReference type="RefSeq" id="WP_112219902.1">
    <property type="nucleotide sequence ID" value="NZ_MVJN01000007.1"/>
</dbReference>
<evidence type="ECO:0000256" key="2">
    <source>
        <dbReference type="ARBA" id="ARBA00022741"/>
    </source>
</evidence>
<name>A0A364LI02_9GAMM</name>
<dbReference type="Gene3D" id="3.30.470.20">
    <property type="entry name" value="ATP-grasp fold, B domain"/>
    <property type="match status" value="1"/>
</dbReference>
<evidence type="ECO:0000313" key="6">
    <source>
        <dbReference type="EMBL" id="RAP35975.1"/>
    </source>
</evidence>
<proteinExistence type="predicted"/>
<sequence>MNRPVVIVDPLSSGIDLAPAFKSRGIPAIAITYKTLEEIGFGLDVQTSDFIEIIPDQPNLAEILKKFNPLAIIPGDERGVPLAEKLTEVLTPHLANDPGKSLHRTHKAFMQEALQEAGIPFLKTVNTASKKEVELWIKNNGLINSPLIVKPPVSAGSDKVFHINANQDWKKAFDKVLHEPSKTTGKNSETVVVQEQALGTEFAVGTVSANGKHYLAHLIQYNKTSIHGRKTVFDYVEFLPYCDTHHRELFSYTQKVLDALGIRWGAAHTEIMLTSNGPRLIESGARICGGPTVRFAREATGSSQADKLVEIYVDGDVLTQEYQFKKSVVPVFLKSPAEGIISNVEAMAGIYQLPTLLDEYIWFKNGDRVPHTVDYLSSIGIIALAGERQMIFSDYKKIRSMEAELVVSPLVLHC</sequence>
<dbReference type="EMBL" id="MVJN01000007">
    <property type="protein sequence ID" value="RAP35975.1"/>
    <property type="molecule type" value="Genomic_DNA"/>
</dbReference>
<evidence type="ECO:0000256" key="4">
    <source>
        <dbReference type="PROSITE-ProRule" id="PRU00409"/>
    </source>
</evidence>
<dbReference type="SUPFAM" id="SSF56059">
    <property type="entry name" value="Glutathione synthetase ATP-binding domain-like"/>
    <property type="match status" value="1"/>
</dbReference>